<comment type="similarity">
    <text evidence="2">Belongs to the purine-cytosine permease (2.A.39) family.</text>
</comment>
<dbReference type="Gene3D" id="1.10.4160.10">
    <property type="entry name" value="Hydantoin permease"/>
    <property type="match status" value="1"/>
</dbReference>
<evidence type="ECO:0000256" key="6">
    <source>
        <dbReference type="SAM" id="Phobius"/>
    </source>
</evidence>
<feature type="transmembrane region" description="Helical" evidence="6">
    <location>
        <begin position="32"/>
        <end position="57"/>
    </location>
</feature>
<feature type="transmembrane region" description="Helical" evidence="6">
    <location>
        <begin position="123"/>
        <end position="141"/>
    </location>
</feature>
<sequence>MSCIANFAALILNAPDFSRFARNKNAAFWPQIFSIPICFSITSLIGIFVSSSSTIIYGKTYWSPLEVLGNFLNDGYTPKDRIGVFFIGFSFALAQLGTNISANSLSAGTDMTALLPRYINIRRGGFICAGLALCICPWYFFQSSNRFMSYLASYSVFLSCISGVILSDYFVVRRGYLQLYHLYSGDVKSDYRFNKLGTNWRAYIAYICGIAINIVGFAGDVGASVPPAATYIYNLNYFTGFTASFLIYMILTYFFPVSGLPLEKFLTKKGWFEEWQDVENFEITKDSFENVDIIELHCF</sequence>
<keyword evidence="5 6" id="KW-0472">Membrane</keyword>
<evidence type="ECO:0000313" key="7">
    <source>
        <dbReference type="EMBL" id="ODV60757.1"/>
    </source>
</evidence>
<dbReference type="EMBL" id="KV454481">
    <property type="protein sequence ID" value="ODV60757.1"/>
    <property type="molecule type" value="Genomic_DNA"/>
</dbReference>
<dbReference type="GO" id="GO:0005886">
    <property type="term" value="C:plasma membrane"/>
    <property type="evidence" value="ECO:0007669"/>
    <property type="project" value="TreeGrafter"/>
</dbReference>
<dbReference type="InParanoid" id="A0A1D2VH01"/>
<feature type="transmembrane region" description="Helical" evidence="6">
    <location>
        <begin position="200"/>
        <end position="219"/>
    </location>
</feature>
<name>A0A1D2VH01_9ASCO</name>
<evidence type="ECO:0000256" key="1">
    <source>
        <dbReference type="ARBA" id="ARBA00004141"/>
    </source>
</evidence>
<gene>
    <name evidence="7" type="ORF">ASCRUDRAFT_76124</name>
</gene>
<dbReference type="GO" id="GO:0015205">
    <property type="term" value="F:nucleobase transmembrane transporter activity"/>
    <property type="evidence" value="ECO:0007669"/>
    <property type="project" value="TreeGrafter"/>
</dbReference>
<dbReference type="PANTHER" id="PTHR30618:SF2">
    <property type="entry name" value="ALLANTOIN PERMEASE-RELATED"/>
    <property type="match status" value="1"/>
</dbReference>
<dbReference type="InterPro" id="IPR045225">
    <property type="entry name" value="Uracil/uridine/allantoin_perm"/>
</dbReference>
<dbReference type="RefSeq" id="XP_020047064.1">
    <property type="nucleotide sequence ID" value="XM_020193344.1"/>
</dbReference>
<keyword evidence="3 6" id="KW-0812">Transmembrane</keyword>
<protein>
    <submittedName>
        <fullName evidence="7">Uncharacterized protein</fullName>
    </submittedName>
</protein>
<evidence type="ECO:0000256" key="5">
    <source>
        <dbReference type="ARBA" id="ARBA00023136"/>
    </source>
</evidence>
<keyword evidence="8" id="KW-1185">Reference proteome</keyword>
<evidence type="ECO:0000313" key="8">
    <source>
        <dbReference type="Proteomes" id="UP000095038"/>
    </source>
</evidence>
<dbReference type="OrthoDB" id="2018619at2759"/>
<keyword evidence="4 6" id="KW-1133">Transmembrane helix</keyword>
<accession>A0A1D2VH01</accession>
<feature type="transmembrane region" description="Helical" evidence="6">
    <location>
        <begin position="231"/>
        <end position="255"/>
    </location>
</feature>
<evidence type="ECO:0000256" key="4">
    <source>
        <dbReference type="ARBA" id="ARBA00022989"/>
    </source>
</evidence>
<organism evidence="7 8">
    <name type="scientific">Ascoidea rubescens DSM 1968</name>
    <dbReference type="NCBI Taxonomy" id="1344418"/>
    <lineage>
        <taxon>Eukaryota</taxon>
        <taxon>Fungi</taxon>
        <taxon>Dikarya</taxon>
        <taxon>Ascomycota</taxon>
        <taxon>Saccharomycotina</taxon>
        <taxon>Saccharomycetes</taxon>
        <taxon>Ascoideaceae</taxon>
        <taxon>Ascoidea</taxon>
    </lineage>
</organism>
<reference evidence="8" key="1">
    <citation type="submission" date="2016-05" db="EMBL/GenBank/DDBJ databases">
        <title>Comparative genomics of biotechnologically important yeasts.</title>
        <authorList>
            <consortium name="DOE Joint Genome Institute"/>
            <person name="Riley R."/>
            <person name="Haridas S."/>
            <person name="Wolfe K.H."/>
            <person name="Lopes M.R."/>
            <person name="Hittinger C.T."/>
            <person name="Goker M."/>
            <person name="Salamov A."/>
            <person name="Wisecaver J."/>
            <person name="Long T.M."/>
            <person name="Aerts A.L."/>
            <person name="Barry K."/>
            <person name="Choi C."/>
            <person name="Clum A."/>
            <person name="Coughlan A.Y."/>
            <person name="Deshpande S."/>
            <person name="Douglass A.P."/>
            <person name="Hanson S.J."/>
            <person name="Klenk H.-P."/>
            <person name="Labutti K."/>
            <person name="Lapidus A."/>
            <person name="Lindquist E."/>
            <person name="Lipzen A."/>
            <person name="Meier-Kolthoff J.P."/>
            <person name="Ohm R.A."/>
            <person name="Otillar R.P."/>
            <person name="Pangilinan J."/>
            <person name="Peng Y."/>
            <person name="Rokas A."/>
            <person name="Rosa C.A."/>
            <person name="Scheuner C."/>
            <person name="Sibirny A.A."/>
            <person name="Slot J.C."/>
            <person name="Stielow J.B."/>
            <person name="Sun H."/>
            <person name="Kurtzman C.P."/>
            <person name="Blackwell M."/>
            <person name="Grigoriev I.V."/>
            <person name="Jeffries T.W."/>
        </authorList>
    </citation>
    <scope>NUCLEOTIDE SEQUENCE [LARGE SCALE GENOMIC DNA]</scope>
    <source>
        <strain evidence="8">DSM 1968</strain>
    </source>
</reference>
<dbReference type="Pfam" id="PF02133">
    <property type="entry name" value="Transp_cyt_pur"/>
    <property type="match status" value="1"/>
</dbReference>
<dbReference type="Proteomes" id="UP000095038">
    <property type="component" value="Unassembled WGS sequence"/>
</dbReference>
<dbReference type="InterPro" id="IPR001248">
    <property type="entry name" value="Pur-cyt_permease"/>
</dbReference>
<dbReference type="GeneID" id="30966980"/>
<comment type="subcellular location">
    <subcellularLocation>
        <location evidence="1">Membrane</location>
        <topology evidence="1">Multi-pass membrane protein</topology>
    </subcellularLocation>
</comment>
<evidence type="ECO:0000256" key="2">
    <source>
        <dbReference type="ARBA" id="ARBA00008974"/>
    </source>
</evidence>
<feature type="transmembrane region" description="Helical" evidence="6">
    <location>
        <begin position="147"/>
        <end position="172"/>
    </location>
</feature>
<evidence type="ECO:0000256" key="3">
    <source>
        <dbReference type="ARBA" id="ARBA00022692"/>
    </source>
</evidence>
<dbReference type="AlphaFoldDB" id="A0A1D2VH01"/>
<dbReference type="PANTHER" id="PTHR30618">
    <property type="entry name" value="NCS1 FAMILY PURINE/PYRIMIDINE TRANSPORTER"/>
    <property type="match status" value="1"/>
</dbReference>
<proteinExistence type="inferred from homology"/>
<feature type="transmembrane region" description="Helical" evidence="6">
    <location>
        <begin position="82"/>
        <end position="102"/>
    </location>
</feature>